<feature type="transmembrane region" description="Helical" evidence="1">
    <location>
        <begin position="79"/>
        <end position="102"/>
    </location>
</feature>
<dbReference type="HOGENOM" id="CLU_2249678_0_0_1"/>
<keyword evidence="1" id="KW-1133">Transmembrane helix</keyword>
<dbReference type="InParanoid" id="A0A067MFW5"/>
<evidence type="ECO:0000256" key="1">
    <source>
        <dbReference type="SAM" id="Phobius"/>
    </source>
</evidence>
<sequence length="104" mass="10883">MALGAGFRGGWVFRLSPVSIPTVVVEVSVLECGGGPGRVVVCTESFESNMGFHPHFSSSALVSRPIVALPSPPSLDSTFFPAIVSLVSLVPVFLLFIFAVGYGL</sequence>
<accession>A0A067MFW5</accession>
<evidence type="ECO:0000313" key="3">
    <source>
        <dbReference type="Proteomes" id="UP000027195"/>
    </source>
</evidence>
<gene>
    <name evidence="2" type="ORF">BOTBODRAFT_178119</name>
</gene>
<name>A0A067MFW5_BOTB1</name>
<reference evidence="3" key="1">
    <citation type="journal article" date="2014" name="Proc. Natl. Acad. Sci. U.S.A.">
        <title>Extensive sampling of basidiomycete genomes demonstrates inadequacy of the white-rot/brown-rot paradigm for wood decay fungi.</title>
        <authorList>
            <person name="Riley R."/>
            <person name="Salamov A.A."/>
            <person name="Brown D.W."/>
            <person name="Nagy L.G."/>
            <person name="Floudas D."/>
            <person name="Held B.W."/>
            <person name="Levasseur A."/>
            <person name="Lombard V."/>
            <person name="Morin E."/>
            <person name="Otillar R."/>
            <person name="Lindquist E.A."/>
            <person name="Sun H."/>
            <person name="LaButti K.M."/>
            <person name="Schmutz J."/>
            <person name="Jabbour D."/>
            <person name="Luo H."/>
            <person name="Baker S.E."/>
            <person name="Pisabarro A.G."/>
            <person name="Walton J.D."/>
            <person name="Blanchette R.A."/>
            <person name="Henrissat B."/>
            <person name="Martin F."/>
            <person name="Cullen D."/>
            <person name="Hibbett D.S."/>
            <person name="Grigoriev I.V."/>
        </authorList>
    </citation>
    <scope>NUCLEOTIDE SEQUENCE [LARGE SCALE GENOMIC DNA]</scope>
    <source>
        <strain evidence="3">FD-172 SS1</strain>
    </source>
</reference>
<evidence type="ECO:0008006" key="4">
    <source>
        <dbReference type="Google" id="ProtNLM"/>
    </source>
</evidence>
<proteinExistence type="predicted"/>
<dbReference type="EMBL" id="KL198067">
    <property type="protein sequence ID" value="KDQ10456.1"/>
    <property type="molecule type" value="Genomic_DNA"/>
</dbReference>
<dbReference type="AlphaFoldDB" id="A0A067MFW5"/>
<keyword evidence="1" id="KW-0472">Membrane</keyword>
<evidence type="ECO:0000313" key="2">
    <source>
        <dbReference type="EMBL" id="KDQ10456.1"/>
    </source>
</evidence>
<dbReference type="Proteomes" id="UP000027195">
    <property type="component" value="Unassembled WGS sequence"/>
</dbReference>
<keyword evidence="1" id="KW-0812">Transmembrane</keyword>
<protein>
    <recommendedName>
        <fullName evidence="4">Transmembrane protein</fullName>
    </recommendedName>
</protein>
<organism evidence="2 3">
    <name type="scientific">Botryobasidium botryosum (strain FD-172 SS1)</name>
    <dbReference type="NCBI Taxonomy" id="930990"/>
    <lineage>
        <taxon>Eukaryota</taxon>
        <taxon>Fungi</taxon>
        <taxon>Dikarya</taxon>
        <taxon>Basidiomycota</taxon>
        <taxon>Agaricomycotina</taxon>
        <taxon>Agaricomycetes</taxon>
        <taxon>Cantharellales</taxon>
        <taxon>Botryobasidiaceae</taxon>
        <taxon>Botryobasidium</taxon>
    </lineage>
</organism>
<keyword evidence="3" id="KW-1185">Reference proteome</keyword>